<dbReference type="Gene3D" id="1.10.472.10">
    <property type="entry name" value="Cyclin-like"/>
    <property type="match status" value="1"/>
</dbReference>
<evidence type="ECO:0000313" key="2">
    <source>
        <dbReference type="Proteomes" id="UP001479436"/>
    </source>
</evidence>
<dbReference type="CDD" id="cd20557">
    <property type="entry name" value="CYCLIN_ScPCL1-like"/>
    <property type="match status" value="1"/>
</dbReference>
<dbReference type="Pfam" id="PF08613">
    <property type="entry name" value="Cyclin"/>
    <property type="match status" value="1"/>
</dbReference>
<comment type="caution">
    <text evidence="1">The sequence shown here is derived from an EMBL/GenBank/DDBJ whole genome shotgun (WGS) entry which is preliminary data.</text>
</comment>
<protein>
    <recommendedName>
        <fullName evidence="3">Cyclin N-terminal domain-containing protein</fullName>
    </recommendedName>
</protein>
<dbReference type="InterPro" id="IPR036915">
    <property type="entry name" value="Cyclin-like_sf"/>
</dbReference>
<evidence type="ECO:0008006" key="3">
    <source>
        <dbReference type="Google" id="ProtNLM"/>
    </source>
</evidence>
<dbReference type="InterPro" id="IPR013922">
    <property type="entry name" value="Cyclin_PHO80-like"/>
</dbReference>
<reference evidence="1 2" key="1">
    <citation type="submission" date="2023-04" db="EMBL/GenBank/DDBJ databases">
        <title>Genome of Basidiobolus ranarum AG-B5.</title>
        <authorList>
            <person name="Stajich J.E."/>
            <person name="Carter-House D."/>
            <person name="Gryganskyi A."/>
        </authorList>
    </citation>
    <scope>NUCLEOTIDE SEQUENCE [LARGE SCALE GENOMIC DNA]</scope>
    <source>
        <strain evidence="1 2">AG-B5</strain>
    </source>
</reference>
<evidence type="ECO:0000313" key="1">
    <source>
        <dbReference type="EMBL" id="KAK9764038.1"/>
    </source>
</evidence>
<accession>A0ABR2WR84</accession>
<gene>
    <name evidence="1" type="ORF">K7432_008814</name>
</gene>
<dbReference type="PANTHER" id="PTHR15615">
    <property type="match status" value="1"/>
</dbReference>
<keyword evidence="2" id="KW-1185">Reference proteome</keyword>
<sequence>MLTYQAPQHSHFQSHYSASQLPYYGQAPIQYFPASYYSYPSYPKNQTFSTNEYMAADFADFVSQMAVQIWTGEACFSFSTPVILADVPGKFKAYTRNMLKAIQLSNSVAFIALKYIERLRKSRATLKTPLNTNPENVLAVAIVLAAKFLDDSTYTSKTWSELLSIPLPELNMMEFEFLDAIKYNLNVAEKEYLEWLQNLIRLVSQQSNRSSRFASLRAKHNPIMGEKRQLEASINSFANMEYMYSCYHYPPMIHWYPHPATPTSSPNYSPNYYTSGYGNPYAGNDPNYSLHPACAYGYV</sequence>
<dbReference type="EMBL" id="JASJQH010000508">
    <property type="protein sequence ID" value="KAK9764038.1"/>
    <property type="molecule type" value="Genomic_DNA"/>
</dbReference>
<dbReference type="Proteomes" id="UP001479436">
    <property type="component" value="Unassembled WGS sequence"/>
</dbReference>
<dbReference type="PANTHER" id="PTHR15615:SF27">
    <property type="entry name" value="PHO85 CYCLIN CLG1"/>
    <property type="match status" value="1"/>
</dbReference>
<name>A0ABR2WR84_9FUNG</name>
<dbReference type="SUPFAM" id="SSF47954">
    <property type="entry name" value="Cyclin-like"/>
    <property type="match status" value="1"/>
</dbReference>
<proteinExistence type="predicted"/>
<organism evidence="1 2">
    <name type="scientific">Basidiobolus ranarum</name>
    <dbReference type="NCBI Taxonomy" id="34480"/>
    <lineage>
        <taxon>Eukaryota</taxon>
        <taxon>Fungi</taxon>
        <taxon>Fungi incertae sedis</taxon>
        <taxon>Zoopagomycota</taxon>
        <taxon>Entomophthoromycotina</taxon>
        <taxon>Basidiobolomycetes</taxon>
        <taxon>Basidiobolales</taxon>
        <taxon>Basidiobolaceae</taxon>
        <taxon>Basidiobolus</taxon>
    </lineage>
</organism>